<accession>N1R335</accession>
<evidence type="ECO:0000313" key="9">
    <source>
        <dbReference type="EnsemblPlants" id="EMT14903"/>
    </source>
</evidence>
<keyword evidence="8" id="KW-0503">Monooxygenase</keyword>
<dbReference type="PROSITE" id="PS00086">
    <property type="entry name" value="CYTOCHROME_P450"/>
    <property type="match status" value="1"/>
</dbReference>
<comment type="similarity">
    <text evidence="8">Belongs to the cytochrome P450 family.</text>
</comment>
<keyword evidence="4" id="KW-1133">Transmembrane helix</keyword>
<dbReference type="InterPro" id="IPR001128">
    <property type="entry name" value="Cyt_P450"/>
</dbReference>
<evidence type="ECO:0000256" key="1">
    <source>
        <dbReference type="ARBA" id="ARBA00004167"/>
    </source>
</evidence>
<dbReference type="EnsemblPlants" id="EMT14903">
    <property type="protein sequence ID" value="EMT14903"/>
    <property type="gene ID" value="F775_22761"/>
</dbReference>
<keyword evidence="5 7" id="KW-0408">Iron</keyword>
<comment type="cofactor">
    <cofactor evidence="7">
        <name>heme</name>
        <dbReference type="ChEBI" id="CHEBI:30413"/>
    </cofactor>
</comment>
<dbReference type="GO" id="GO:0020037">
    <property type="term" value="F:heme binding"/>
    <property type="evidence" value="ECO:0007669"/>
    <property type="project" value="InterPro"/>
</dbReference>
<evidence type="ECO:0000256" key="7">
    <source>
        <dbReference type="PIRSR" id="PIRSR602403-1"/>
    </source>
</evidence>
<dbReference type="InterPro" id="IPR051103">
    <property type="entry name" value="Plant_metabolite_P450s"/>
</dbReference>
<dbReference type="InterPro" id="IPR017972">
    <property type="entry name" value="Cyt_P450_CS"/>
</dbReference>
<keyword evidence="7 8" id="KW-0349">Heme</keyword>
<evidence type="ECO:0000256" key="8">
    <source>
        <dbReference type="RuleBase" id="RU000461"/>
    </source>
</evidence>
<dbReference type="Gene3D" id="1.10.630.10">
    <property type="entry name" value="Cytochrome P450"/>
    <property type="match status" value="1"/>
</dbReference>
<reference evidence="9" key="1">
    <citation type="submission" date="2015-06" db="UniProtKB">
        <authorList>
            <consortium name="EnsemblPlants"/>
        </authorList>
    </citation>
    <scope>IDENTIFICATION</scope>
</reference>
<keyword evidence="3 7" id="KW-0479">Metal-binding</keyword>
<evidence type="ECO:0000256" key="2">
    <source>
        <dbReference type="ARBA" id="ARBA00022692"/>
    </source>
</evidence>
<keyword evidence="8" id="KW-0560">Oxidoreductase</keyword>
<organism evidence="9">
    <name type="scientific">Aegilops tauschii</name>
    <name type="common">Tausch's goatgrass</name>
    <name type="synonym">Aegilops squarrosa</name>
    <dbReference type="NCBI Taxonomy" id="37682"/>
    <lineage>
        <taxon>Eukaryota</taxon>
        <taxon>Viridiplantae</taxon>
        <taxon>Streptophyta</taxon>
        <taxon>Embryophyta</taxon>
        <taxon>Tracheophyta</taxon>
        <taxon>Spermatophyta</taxon>
        <taxon>Magnoliopsida</taxon>
        <taxon>Liliopsida</taxon>
        <taxon>Poales</taxon>
        <taxon>Poaceae</taxon>
        <taxon>BOP clade</taxon>
        <taxon>Pooideae</taxon>
        <taxon>Triticodae</taxon>
        <taxon>Triticeae</taxon>
        <taxon>Triticinae</taxon>
        <taxon>Aegilops</taxon>
    </lineage>
</organism>
<dbReference type="GO" id="GO:0005506">
    <property type="term" value="F:iron ion binding"/>
    <property type="evidence" value="ECO:0007669"/>
    <property type="project" value="InterPro"/>
</dbReference>
<comment type="subcellular location">
    <subcellularLocation>
        <location evidence="1">Membrane</location>
        <topology evidence="1">Single-pass membrane protein</topology>
    </subcellularLocation>
</comment>
<dbReference type="GO" id="GO:0016020">
    <property type="term" value="C:membrane"/>
    <property type="evidence" value="ECO:0007669"/>
    <property type="project" value="UniProtKB-SubCell"/>
</dbReference>
<keyword evidence="6" id="KW-0472">Membrane</keyword>
<dbReference type="PANTHER" id="PTHR24298:SF152">
    <property type="entry name" value="CYTOCHROME P450 FAMILY PROTEIN, EXPRESSED"/>
    <property type="match status" value="1"/>
</dbReference>
<dbReference type="Pfam" id="PF00067">
    <property type="entry name" value="p450"/>
    <property type="match status" value="1"/>
</dbReference>
<evidence type="ECO:0000256" key="4">
    <source>
        <dbReference type="ARBA" id="ARBA00022989"/>
    </source>
</evidence>
<proteinExistence type="inferred from homology"/>
<feature type="binding site" description="axial binding residue" evidence="7">
    <location>
        <position position="48"/>
    </location>
    <ligand>
        <name>heme</name>
        <dbReference type="ChEBI" id="CHEBI:30413"/>
    </ligand>
    <ligandPart>
        <name>Fe</name>
        <dbReference type="ChEBI" id="CHEBI:18248"/>
    </ligandPart>
</feature>
<dbReference type="SUPFAM" id="SSF48264">
    <property type="entry name" value="Cytochrome P450"/>
    <property type="match status" value="1"/>
</dbReference>
<protein>
    <submittedName>
        <fullName evidence="9">Cytochrome P450 89A2</fullName>
    </submittedName>
</protein>
<dbReference type="InterPro" id="IPR036396">
    <property type="entry name" value="Cyt_P450_sf"/>
</dbReference>
<dbReference type="AlphaFoldDB" id="N1R335"/>
<dbReference type="PANTHER" id="PTHR24298">
    <property type="entry name" value="FLAVONOID 3'-MONOOXYGENASE-RELATED"/>
    <property type="match status" value="1"/>
</dbReference>
<dbReference type="InterPro" id="IPR002403">
    <property type="entry name" value="Cyt_P450_E_grp-IV"/>
</dbReference>
<evidence type="ECO:0000256" key="6">
    <source>
        <dbReference type="ARBA" id="ARBA00023136"/>
    </source>
</evidence>
<evidence type="ECO:0000256" key="5">
    <source>
        <dbReference type="ARBA" id="ARBA00023004"/>
    </source>
</evidence>
<keyword evidence="2" id="KW-0812">Transmembrane</keyword>
<sequence>MAMDEKTWGRPREFLRERFLTGGDGMGVDITGTKEIKMMPFGAGQRICAGLGIATIHLENLVASLVCVFDWQAAEGEDVDVVSEEAQFTVVMKKPLCVRLLQRAAV</sequence>
<dbReference type="GO" id="GO:0016709">
    <property type="term" value="F:oxidoreductase activity, acting on paired donors, with incorporation or reduction of molecular oxygen, NAD(P)H as one donor, and incorporation of one atom of oxygen"/>
    <property type="evidence" value="ECO:0007669"/>
    <property type="project" value="TreeGrafter"/>
</dbReference>
<name>N1R335_AEGTA</name>
<dbReference type="PRINTS" id="PR00465">
    <property type="entry name" value="EP450IV"/>
</dbReference>
<evidence type="ECO:0000256" key="3">
    <source>
        <dbReference type="ARBA" id="ARBA00022723"/>
    </source>
</evidence>